<feature type="transmembrane region" description="Helical" evidence="7">
    <location>
        <begin position="125"/>
        <end position="146"/>
    </location>
</feature>
<dbReference type="PIRSF" id="PIRSF002744">
    <property type="entry name" value="Pur-cyt_permease"/>
    <property type="match status" value="1"/>
</dbReference>
<evidence type="ECO:0000256" key="7">
    <source>
        <dbReference type="SAM" id="Phobius"/>
    </source>
</evidence>
<evidence type="ECO:0000313" key="8">
    <source>
        <dbReference type="EMBL" id="AFZ70574.1"/>
    </source>
</evidence>
<feature type="transmembrane region" description="Helical" evidence="7">
    <location>
        <begin position="272"/>
        <end position="291"/>
    </location>
</feature>
<dbReference type="EMBL" id="CP003378">
    <property type="protein sequence ID" value="AFZ70574.1"/>
    <property type="molecule type" value="Genomic_DNA"/>
</dbReference>
<feature type="transmembrane region" description="Helical" evidence="7">
    <location>
        <begin position="187"/>
        <end position="207"/>
    </location>
</feature>
<feature type="transmembrane region" description="Helical" evidence="7">
    <location>
        <begin position="412"/>
        <end position="431"/>
    </location>
</feature>
<dbReference type="RefSeq" id="WP_015232471.1">
    <property type="nucleotide sequence ID" value="NC_019791.1"/>
</dbReference>
<dbReference type="InParanoid" id="L0AAY3"/>
<keyword evidence="4 7" id="KW-0812">Transmembrane</keyword>
<dbReference type="GO" id="GO:0022857">
    <property type="term" value="F:transmembrane transporter activity"/>
    <property type="evidence" value="ECO:0007669"/>
    <property type="project" value="InterPro"/>
</dbReference>
<feature type="transmembrane region" description="Helical" evidence="7">
    <location>
        <begin position="373"/>
        <end position="392"/>
    </location>
</feature>
<evidence type="ECO:0000256" key="4">
    <source>
        <dbReference type="ARBA" id="ARBA00022692"/>
    </source>
</evidence>
<evidence type="ECO:0000256" key="2">
    <source>
        <dbReference type="ARBA" id="ARBA00008974"/>
    </source>
</evidence>
<feature type="transmembrane region" description="Helical" evidence="7">
    <location>
        <begin position="228"/>
        <end position="252"/>
    </location>
</feature>
<dbReference type="InterPro" id="IPR026030">
    <property type="entry name" value="Pur-cyt_permease_Fcy2/21/22"/>
</dbReference>
<proteinExistence type="inferred from homology"/>
<feature type="transmembrane region" description="Helical" evidence="7">
    <location>
        <begin position="343"/>
        <end position="361"/>
    </location>
</feature>
<feature type="transmembrane region" description="Helical" evidence="7">
    <location>
        <begin position="158"/>
        <end position="175"/>
    </location>
</feature>
<evidence type="ECO:0000256" key="5">
    <source>
        <dbReference type="ARBA" id="ARBA00022989"/>
    </source>
</evidence>
<evidence type="ECO:0000313" key="9">
    <source>
        <dbReference type="Proteomes" id="UP000010469"/>
    </source>
</evidence>
<dbReference type="HOGENOM" id="CLU_026016_3_0_2"/>
<evidence type="ECO:0000256" key="1">
    <source>
        <dbReference type="ARBA" id="ARBA00004141"/>
    </source>
</evidence>
<dbReference type="PANTHER" id="PTHR31806">
    <property type="entry name" value="PURINE-CYTOSINE PERMEASE FCY2-RELATED"/>
    <property type="match status" value="1"/>
</dbReference>
<dbReference type="PANTHER" id="PTHR31806:SF1">
    <property type="entry name" value="PURINE-CYTOSINE PERMEASE FCY2-RELATED"/>
    <property type="match status" value="1"/>
</dbReference>
<dbReference type="OrthoDB" id="27121at2157"/>
<protein>
    <submittedName>
        <fullName evidence="8">Purine-cytosine permease-like transporter</fullName>
    </submittedName>
</protein>
<feature type="transmembrane region" description="Helical" evidence="7">
    <location>
        <begin position="311"/>
        <end position="331"/>
    </location>
</feature>
<gene>
    <name evidence="8" type="ordered locus">Calag_0833</name>
</gene>
<dbReference type="eggNOG" id="arCOG03447">
    <property type="taxonomic scope" value="Archaea"/>
</dbReference>
<sequence>MSIEWRGVERVEKESRHGKPISIFIIWLASNLTIADFALGSFLYGLPLPWIIFIVIFSNIIAGLIVGLLSSMGPKFGLPQMMISGTVYGKKINKVFSFAQWLSTLGWFSVNVIIGAQALVEIVKIPYYASLLINVVIMAIIGIYGIDMLHSFERAMSIILGALFLFLIIISLEKINGSIMLNYNKNVIFSPYLAAIVFAGVFSYMVSWAPYASDYTRYLPENTSMKKIILYATLGSAIAGIWTEVAGTVIYIASGNPSLNIMQATSQVIGKYLSVIALISIVLGGLSANALNLYSNSLSAQTLSYKFKRVYAALAGAIIGFLLAYIGSVIGFEMYYENFLLTLDYWIMPWAGILIASFFIRKRIRLDPIDNDYKPIISYIVALLISLPFMNLTSYGLSYEGIIAKMLGGADISYFVSFFVSMILYLILTIGNRKKSFIL</sequence>
<comment type="subcellular location">
    <subcellularLocation>
        <location evidence="1">Membrane</location>
        <topology evidence="1">Multi-pass membrane protein</topology>
    </subcellularLocation>
</comment>
<dbReference type="GeneID" id="14212093"/>
<keyword evidence="3" id="KW-0813">Transport</keyword>
<reference evidence="9" key="1">
    <citation type="submission" date="2012-03" db="EMBL/GenBank/DDBJ databases">
        <title>Complete genome of Caldisphaera lagunensis DSM 15908.</title>
        <authorList>
            <person name="Lucas S."/>
            <person name="Copeland A."/>
            <person name="Lapidus A."/>
            <person name="Glavina del Rio T."/>
            <person name="Dalin E."/>
            <person name="Tice H."/>
            <person name="Bruce D."/>
            <person name="Goodwin L."/>
            <person name="Pitluck S."/>
            <person name="Peters L."/>
            <person name="Mikhailova N."/>
            <person name="Teshima H."/>
            <person name="Kyrpides N."/>
            <person name="Mavromatis K."/>
            <person name="Ivanova N."/>
            <person name="Brettin T."/>
            <person name="Detter J.C."/>
            <person name="Han C."/>
            <person name="Larimer F."/>
            <person name="Land M."/>
            <person name="Hauser L."/>
            <person name="Markowitz V."/>
            <person name="Cheng J.-F."/>
            <person name="Hugenholtz P."/>
            <person name="Woyke T."/>
            <person name="Wu D."/>
            <person name="Spring S."/>
            <person name="Schroeder M."/>
            <person name="Brambilla E."/>
            <person name="Klenk H.-P."/>
            <person name="Eisen J.A."/>
        </authorList>
    </citation>
    <scope>NUCLEOTIDE SEQUENCE [LARGE SCALE GENOMIC DNA]</scope>
    <source>
        <strain evidence="9">DSM 15908 / JCM 11604 / IC-154</strain>
    </source>
</reference>
<comment type="similarity">
    <text evidence="2">Belongs to the purine-cytosine permease (2.A.39) family.</text>
</comment>
<keyword evidence="9" id="KW-1185">Reference proteome</keyword>
<dbReference type="KEGG" id="clg:Calag_0833"/>
<dbReference type="GO" id="GO:0005886">
    <property type="term" value="C:plasma membrane"/>
    <property type="evidence" value="ECO:0007669"/>
    <property type="project" value="TreeGrafter"/>
</dbReference>
<keyword evidence="6 7" id="KW-0472">Membrane</keyword>
<accession>L0AAY3</accession>
<evidence type="ECO:0000256" key="6">
    <source>
        <dbReference type="ARBA" id="ARBA00023136"/>
    </source>
</evidence>
<dbReference type="Proteomes" id="UP000010469">
    <property type="component" value="Chromosome"/>
</dbReference>
<dbReference type="AlphaFoldDB" id="L0AAY3"/>
<dbReference type="Gene3D" id="1.10.4160.10">
    <property type="entry name" value="Hydantoin permease"/>
    <property type="match status" value="1"/>
</dbReference>
<dbReference type="InterPro" id="IPR001248">
    <property type="entry name" value="Pur-cyt_permease"/>
</dbReference>
<feature type="transmembrane region" description="Helical" evidence="7">
    <location>
        <begin position="50"/>
        <end position="74"/>
    </location>
</feature>
<organism evidence="8 9">
    <name type="scientific">Caldisphaera lagunensis (strain DSM 15908 / JCM 11604 / ANMR 0165 / IC-154)</name>
    <dbReference type="NCBI Taxonomy" id="1056495"/>
    <lineage>
        <taxon>Archaea</taxon>
        <taxon>Thermoproteota</taxon>
        <taxon>Thermoprotei</taxon>
        <taxon>Acidilobales</taxon>
        <taxon>Caldisphaeraceae</taxon>
        <taxon>Caldisphaera</taxon>
    </lineage>
</organism>
<dbReference type="STRING" id="1056495.Calag_0833"/>
<dbReference type="Pfam" id="PF02133">
    <property type="entry name" value="Transp_cyt_pur"/>
    <property type="match status" value="1"/>
</dbReference>
<feature type="transmembrane region" description="Helical" evidence="7">
    <location>
        <begin position="21"/>
        <end position="44"/>
    </location>
</feature>
<feature type="transmembrane region" description="Helical" evidence="7">
    <location>
        <begin position="95"/>
        <end position="119"/>
    </location>
</feature>
<evidence type="ECO:0000256" key="3">
    <source>
        <dbReference type="ARBA" id="ARBA00022448"/>
    </source>
</evidence>
<keyword evidence="5 7" id="KW-1133">Transmembrane helix</keyword>
<name>L0AAY3_CALLD</name>